<name>V5EBB5_KALBG</name>
<reference evidence="4" key="1">
    <citation type="journal article" date="2013" name="Genome Announc.">
        <title>Draft genome sequence of Pseudozyma brasiliensis sp. nov. strain GHG001, a high producer of endo-1,4-xylanase isolated from an insect pest of sugarcane.</title>
        <authorList>
            <person name="Oliveira J.V.D.C."/>
            <person name="dos Santos R.A.C."/>
            <person name="Borges T.A."/>
            <person name="Riano-Pachon D.M."/>
            <person name="Goldman G.H."/>
        </authorList>
    </citation>
    <scope>NUCLEOTIDE SEQUENCE [LARGE SCALE GENOMIC DNA]</scope>
    <source>
        <strain evidence="4">GHG001</strain>
    </source>
</reference>
<dbReference type="RefSeq" id="XP_016292675.1">
    <property type="nucleotide sequence ID" value="XM_016437183.1"/>
</dbReference>
<proteinExistence type="predicted"/>
<dbReference type="Proteomes" id="UP000019377">
    <property type="component" value="Unassembled WGS sequence"/>
</dbReference>
<evidence type="ECO:0000256" key="2">
    <source>
        <dbReference type="SAM" id="SignalP"/>
    </source>
</evidence>
<protein>
    <submittedName>
        <fullName evidence="3">Uncharacterized protein</fullName>
    </submittedName>
</protein>
<evidence type="ECO:0000313" key="4">
    <source>
        <dbReference type="Proteomes" id="UP000019377"/>
    </source>
</evidence>
<feature type="transmembrane region" description="Helical" evidence="1">
    <location>
        <begin position="156"/>
        <end position="177"/>
    </location>
</feature>
<evidence type="ECO:0000313" key="3">
    <source>
        <dbReference type="EMBL" id="EST07686.1"/>
    </source>
</evidence>
<sequence length="178" mass="17680">MKVFASLLLVVLVAFAAVQASVQPTPAPHVEKRQSFNPYDISQYTNPAAISSLSAFITSQFGSLSGVSLPPEQSSALASQESMAYSYLSLASSIVFNGGASNSAFSSVASSLTNTASISSAASSFSSSLSSAASSAASSRTSSGASNAALGGSVQIPGFAVGMAACTFVAAFAGAFML</sequence>
<keyword evidence="2" id="KW-0732">Signal</keyword>
<feature type="chain" id="PRO_5004732207" evidence="2">
    <location>
        <begin position="21"/>
        <end position="178"/>
    </location>
</feature>
<dbReference type="OrthoDB" id="2556142at2759"/>
<accession>V5EBB5</accession>
<dbReference type="OMA" id="RQSFDPY"/>
<keyword evidence="4" id="KW-1185">Reference proteome</keyword>
<keyword evidence="1" id="KW-0812">Transmembrane</keyword>
<keyword evidence="1" id="KW-1133">Transmembrane helix</keyword>
<dbReference type="HOGENOM" id="CLU_1526316_0_0_1"/>
<evidence type="ECO:0000256" key="1">
    <source>
        <dbReference type="SAM" id="Phobius"/>
    </source>
</evidence>
<dbReference type="GeneID" id="27419855"/>
<organism evidence="3 4">
    <name type="scientific">Kalmanozyma brasiliensis (strain GHG001)</name>
    <name type="common">Yeast</name>
    <name type="synonym">Pseudozyma brasiliensis</name>
    <dbReference type="NCBI Taxonomy" id="1365824"/>
    <lineage>
        <taxon>Eukaryota</taxon>
        <taxon>Fungi</taxon>
        <taxon>Dikarya</taxon>
        <taxon>Basidiomycota</taxon>
        <taxon>Ustilaginomycotina</taxon>
        <taxon>Ustilaginomycetes</taxon>
        <taxon>Ustilaginales</taxon>
        <taxon>Ustilaginaceae</taxon>
        <taxon>Kalmanozyma</taxon>
    </lineage>
</organism>
<feature type="signal peptide" evidence="2">
    <location>
        <begin position="1"/>
        <end position="20"/>
    </location>
</feature>
<dbReference type="AlphaFoldDB" id="V5EBB5"/>
<gene>
    <name evidence="3" type="ORF">PSEUBRA_SCAF2g02786</name>
</gene>
<dbReference type="EMBL" id="KI545862">
    <property type="protein sequence ID" value="EST07686.1"/>
    <property type="molecule type" value="Genomic_DNA"/>
</dbReference>
<keyword evidence="1" id="KW-0472">Membrane</keyword>